<dbReference type="GO" id="GO:0005634">
    <property type="term" value="C:nucleus"/>
    <property type="evidence" value="ECO:0007669"/>
    <property type="project" value="TreeGrafter"/>
</dbReference>
<dbReference type="GO" id="GO:0005737">
    <property type="term" value="C:cytoplasm"/>
    <property type="evidence" value="ECO:0007669"/>
    <property type="project" value="TreeGrafter"/>
</dbReference>
<sequence length="337" mass="38066">MERDYYADLGLLETADAKAINTNYRKLALKSHPDKTPGDPEAVKKFYIIQEAYEILSDPENKATYDEQRRKRAPPGYPTPWQPNQARAGTTPWRAQGERFSHCTKSKARASNGAQSYMGNDARAAATEGKGQVPGPPPPRTASARGHAEASFGSRSRRNAPYFRNEPPATSSPPHQPPKFPFRQPAHTTSSHHPFEPPKQPQQPAGSKQSSSTIPTPSASQDTNDKRQSDNTPNADEKRPGKPEVGSGDTREFHDVFALKFPTPPTDTRNFEKYLEEWDLFKIEIIGHYVARQKKIAKLQRSISDIKKYYEWHIQDVDLRDYFIEAGEEHEKQVRNS</sequence>
<dbReference type="CDD" id="cd06257">
    <property type="entry name" value="DnaJ"/>
    <property type="match status" value="1"/>
</dbReference>
<dbReference type="PANTHER" id="PTHR43948">
    <property type="entry name" value="DNAJ HOMOLOG SUBFAMILY B"/>
    <property type="match status" value="1"/>
</dbReference>
<feature type="compositionally biased region" description="Basic and acidic residues" evidence="1">
    <location>
        <begin position="59"/>
        <end position="69"/>
    </location>
</feature>
<organism evidence="3 4">
    <name type="scientific">Fusarium anthophilum</name>
    <dbReference type="NCBI Taxonomy" id="48485"/>
    <lineage>
        <taxon>Eukaryota</taxon>
        <taxon>Fungi</taxon>
        <taxon>Dikarya</taxon>
        <taxon>Ascomycota</taxon>
        <taxon>Pezizomycotina</taxon>
        <taxon>Sordariomycetes</taxon>
        <taxon>Hypocreomycetidae</taxon>
        <taxon>Hypocreales</taxon>
        <taxon>Nectriaceae</taxon>
        <taxon>Fusarium</taxon>
        <taxon>Fusarium fujikuroi species complex</taxon>
    </lineage>
</organism>
<accession>A0A8H4ZAA5</accession>
<dbReference type="Pfam" id="PF00226">
    <property type="entry name" value="DnaJ"/>
    <property type="match status" value="1"/>
</dbReference>
<evidence type="ECO:0000313" key="3">
    <source>
        <dbReference type="EMBL" id="KAF5242738.1"/>
    </source>
</evidence>
<dbReference type="AlphaFoldDB" id="A0A8H4ZAA5"/>
<dbReference type="SUPFAM" id="SSF46565">
    <property type="entry name" value="Chaperone J-domain"/>
    <property type="match status" value="1"/>
</dbReference>
<dbReference type="PANTHER" id="PTHR43948:SF23">
    <property type="entry name" value="DNAJ DOMAIN PROTEIN (AFU_ORTHOLOGUE AFUA_1G15460)"/>
    <property type="match status" value="1"/>
</dbReference>
<feature type="domain" description="J" evidence="2">
    <location>
        <begin position="4"/>
        <end position="69"/>
    </location>
</feature>
<dbReference type="EMBL" id="JABEVY010000202">
    <property type="protein sequence ID" value="KAF5242738.1"/>
    <property type="molecule type" value="Genomic_DNA"/>
</dbReference>
<reference evidence="3 4" key="1">
    <citation type="journal article" date="2020" name="BMC Genomics">
        <title>Correction to: Identification and distribution of gene clusters required for synthesis of sphingolipid metabolism inhibitors in diverse species of the filamentous fungus Fusarium.</title>
        <authorList>
            <person name="Kim H.S."/>
            <person name="Lohmar J.M."/>
            <person name="Busman M."/>
            <person name="Brown D.W."/>
            <person name="Naumann T.A."/>
            <person name="Divon H.H."/>
            <person name="Lysoe E."/>
            <person name="Uhlig S."/>
            <person name="Proctor R.H."/>
        </authorList>
    </citation>
    <scope>NUCLEOTIDE SEQUENCE [LARGE SCALE GENOMIC DNA]</scope>
    <source>
        <strain evidence="3 4">NRRL 25214</strain>
    </source>
</reference>
<feature type="region of interest" description="Disordered" evidence="1">
    <location>
        <begin position="59"/>
        <end position="250"/>
    </location>
</feature>
<dbReference type="InterPro" id="IPR001623">
    <property type="entry name" value="DnaJ_domain"/>
</dbReference>
<dbReference type="GO" id="GO:0051082">
    <property type="term" value="F:unfolded protein binding"/>
    <property type="evidence" value="ECO:0007669"/>
    <property type="project" value="TreeGrafter"/>
</dbReference>
<dbReference type="Proteomes" id="UP000573603">
    <property type="component" value="Unassembled WGS sequence"/>
</dbReference>
<dbReference type="InterPro" id="IPR018253">
    <property type="entry name" value="DnaJ_domain_CS"/>
</dbReference>
<dbReference type="PROSITE" id="PS00636">
    <property type="entry name" value="DNAJ_1"/>
    <property type="match status" value="1"/>
</dbReference>
<dbReference type="InterPro" id="IPR036869">
    <property type="entry name" value="J_dom_sf"/>
</dbReference>
<evidence type="ECO:0000259" key="2">
    <source>
        <dbReference type="PROSITE" id="PS50076"/>
    </source>
</evidence>
<feature type="compositionally biased region" description="Pro residues" evidence="1">
    <location>
        <begin position="170"/>
        <end position="180"/>
    </location>
</feature>
<evidence type="ECO:0000313" key="4">
    <source>
        <dbReference type="Proteomes" id="UP000573603"/>
    </source>
</evidence>
<dbReference type="SMART" id="SM00271">
    <property type="entry name" value="DnaJ"/>
    <property type="match status" value="1"/>
</dbReference>
<proteinExistence type="predicted"/>
<feature type="compositionally biased region" description="Polar residues" evidence="1">
    <location>
        <begin position="202"/>
        <end position="222"/>
    </location>
</feature>
<dbReference type="GO" id="GO:0044183">
    <property type="term" value="F:protein folding chaperone"/>
    <property type="evidence" value="ECO:0007669"/>
    <property type="project" value="TreeGrafter"/>
</dbReference>
<comment type="caution">
    <text evidence="3">The sequence shown here is derived from an EMBL/GenBank/DDBJ whole genome shotgun (WGS) entry which is preliminary data.</text>
</comment>
<evidence type="ECO:0000256" key="1">
    <source>
        <dbReference type="SAM" id="MobiDB-lite"/>
    </source>
</evidence>
<dbReference type="PRINTS" id="PR00625">
    <property type="entry name" value="JDOMAIN"/>
</dbReference>
<dbReference type="Gene3D" id="1.10.287.110">
    <property type="entry name" value="DnaJ domain"/>
    <property type="match status" value="1"/>
</dbReference>
<name>A0A8H4ZAA5_9HYPO</name>
<dbReference type="GO" id="GO:0051087">
    <property type="term" value="F:protein-folding chaperone binding"/>
    <property type="evidence" value="ECO:0007669"/>
    <property type="project" value="TreeGrafter"/>
</dbReference>
<keyword evidence="4" id="KW-1185">Reference proteome</keyword>
<gene>
    <name evidence="3" type="ORF">FANTH_8537</name>
</gene>
<protein>
    <recommendedName>
        <fullName evidence="2">J domain-containing protein</fullName>
    </recommendedName>
</protein>
<dbReference type="PROSITE" id="PS50076">
    <property type="entry name" value="DNAJ_2"/>
    <property type="match status" value="1"/>
</dbReference>
<feature type="compositionally biased region" description="Basic and acidic residues" evidence="1">
    <location>
        <begin position="223"/>
        <end position="242"/>
    </location>
</feature>